<dbReference type="Proteomes" id="UP000019241">
    <property type="component" value="Unassembled WGS sequence"/>
</dbReference>
<gene>
    <name evidence="2" type="ORF">MCOL2_16947</name>
</gene>
<proteinExistence type="predicted"/>
<name>W7DGA6_9LIST</name>
<evidence type="ECO:0000313" key="3">
    <source>
        <dbReference type="Proteomes" id="UP000019241"/>
    </source>
</evidence>
<feature type="region of interest" description="Disordered" evidence="1">
    <location>
        <begin position="60"/>
        <end position="89"/>
    </location>
</feature>
<feature type="compositionally biased region" description="Basic residues" evidence="1">
    <location>
        <begin position="69"/>
        <end position="89"/>
    </location>
</feature>
<sequence>MLEVLEDMLKEFQKSNQKIQVRAIGMMSAKAGKSGEKEVQKKGKEEMKIAETSVSKTNNHLRNSIKGNFGKKSHKSIRKTRGRTQRLLN</sequence>
<reference evidence="2 3" key="1">
    <citation type="submission" date="2012-12" db="EMBL/GenBank/DDBJ databases">
        <title>Novel taxa of Listeriaceae from agricultural environments in the United States.</title>
        <authorList>
            <person name="den Bakker H.C."/>
            <person name="Allred A."/>
            <person name="Warchocki S."/>
            <person name="Wright E.M."/>
            <person name="Burrell A."/>
            <person name="Nightingale K.K."/>
            <person name="Kephart D."/>
            <person name="Wiedmann M."/>
        </authorList>
    </citation>
    <scope>NUCLEOTIDE SEQUENCE [LARGE SCALE GENOMIC DNA]</scope>
    <source>
        <strain evidence="2 3">FSL S10-1203</strain>
    </source>
</reference>
<accession>W7DGA6</accession>
<dbReference type="EMBL" id="AODM01000058">
    <property type="protein sequence ID" value="EUJ48657.1"/>
    <property type="molecule type" value="Genomic_DNA"/>
</dbReference>
<evidence type="ECO:0000256" key="1">
    <source>
        <dbReference type="SAM" id="MobiDB-lite"/>
    </source>
</evidence>
<dbReference type="RefSeq" id="WP_254260204.1">
    <property type="nucleotide sequence ID" value="NZ_AODM01000058.1"/>
</dbReference>
<dbReference type="PATRIC" id="fig|1265822.4.peg.3443"/>
<organism evidence="2 3">
    <name type="scientific">Listeria fleischmannii FSL S10-1203</name>
    <dbReference type="NCBI Taxonomy" id="1265822"/>
    <lineage>
        <taxon>Bacteria</taxon>
        <taxon>Bacillati</taxon>
        <taxon>Bacillota</taxon>
        <taxon>Bacilli</taxon>
        <taxon>Bacillales</taxon>
        <taxon>Listeriaceae</taxon>
        <taxon>Listeria</taxon>
    </lineage>
</organism>
<evidence type="ECO:0000313" key="2">
    <source>
        <dbReference type="EMBL" id="EUJ48657.1"/>
    </source>
</evidence>
<protein>
    <submittedName>
        <fullName evidence="2">Uncharacterized protein</fullName>
    </submittedName>
</protein>
<dbReference type="AlphaFoldDB" id="W7DGA6"/>
<comment type="caution">
    <text evidence="2">The sequence shown here is derived from an EMBL/GenBank/DDBJ whole genome shotgun (WGS) entry which is preliminary data.</text>
</comment>